<name>A0AAJ0JR34_STACA</name>
<protein>
    <submittedName>
        <fullName evidence="3">Zinc protease</fullName>
    </submittedName>
</protein>
<evidence type="ECO:0000313" key="3">
    <source>
        <dbReference type="EMBL" id="KKB26420.1"/>
    </source>
</evidence>
<dbReference type="GO" id="GO:0006508">
    <property type="term" value="P:proteolysis"/>
    <property type="evidence" value="ECO:0007669"/>
    <property type="project" value="UniProtKB-KW"/>
</dbReference>
<comment type="caution">
    <text evidence="3">The sequence shown here is derived from an EMBL/GenBank/DDBJ whole genome shotgun (WGS) entry which is preliminary data.</text>
</comment>
<organism evidence="3 4">
    <name type="scientific">Staphylococcus carnosus</name>
    <dbReference type="NCBI Taxonomy" id="1281"/>
    <lineage>
        <taxon>Bacteria</taxon>
        <taxon>Bacillati</taxon>
        <taxon>Bacillota</taxon>
        <taxon>Bacilli</taxon>
        <taxon>Bacillales</taxon>
        <taxon>Staphylococcaceae</taxon>
        <taxon>Staphylococcus</taxon>
    </lineage>
</organism>
<dbReference type="GO" id="GO:0008233">
    <property type="term" value="F:peptidase activity"/>
    <property type="evidence" value="ECO:0007669"/>
    <property type="project" value="UniProtKB-KW"/>
</dbReference>
<dbReference type="InterPro" id="IPR050361">
    <property type="entry name" value="MPP/UQCRC_Complex"/>
</dbReference>
<gene>
    <name evidence="3" type="ORF">VV61_02720</name>
</gene>
<evidence type="ECO:0000313" key="4">
    <source>
        <dbReference type="Proteomes" id="UP000033530"/>
    </source>
</evidence>
<dbReference type="GO" id="GO:0046872">
    <property type="term" value="F:metal ion binding"/>
    <property type="evidence" value="ECO:0007669"/>
    <property type="project" value="InterPro"/>
</dbReference>
<dbReference type="SUPFAM" id="SSF63411">
    <property type="entry name" value="LuxS/MPP-like metallohydrolase"/>
    <property type="match status" value="2"/>
</dbReference>
<accession>A0AAJ0JR34</accession>
<dbReference type="Gene3D" id="3.30.830.10">
    <property type="entry name" value="Metalloenzyme, LuxS/M16 peptidase-like"/>
    <property type="match status" value="2"/>
</dbReference>
<dbReference type="PANTHER" id="PTHR11851">
    <property type="entry name" value="METALLOPROTEASE"/>
    <property type="match status" value="1"/>
</dbReference>
<feature type="domain" description="Peptidase M16 N-terminal" evidence="1">
    <location>
        <begin position="64"/>
        <end position="169"/>
    </location>
</feature>
<keyword evidence="3" id="KW-0645">Protease</keyword>
<feature type="domain" description="Peptidase M16 C-terminal" evidence="2">
    <location>
        <begin position="181"/>
        <end position="362"/>
    </location>
</feature>
<proteinExistence type="predicted"/>
<sequence length="428" mass="49693">MNKQYYELIDETVYESQMDNGLKLFIIPKKGFQKTFVTYTTQFGSLDHKFKPLGNNEFVTVPDGVAHFLEHKLFEKEEGDLFTEFAEDNAQVNAFTSFDRTSYLFSATSNVEKNILRLMNMVETPYFTEATVEKEKGIIAEEIKMYQEQPGYKLMFNTLRAMYSEHPVRVDIAGSVESIYNITKDDLYLCYKTFYHPSNMVMFVVGDVDPEKINNLVSEHEAKRELSDQPEIVRDPLVEPNEVQQETILEEMNIQIPRLMLGFKNIPPEGSKEMFMKRDLEMTFFFEMVLGEETDFYQKLLNDDLIDDTFGYQFVMEPTYSFSLITSSTPDPSQLKQLLLDELKSKVGNLEDEEAFELLKKQFIGEFISSLNSPEYIANQYTKLYFEGVSLFNMLDIVDSITLDSINNASQKSLNFNQITDSRLEIKK</sequence>
<dbReference type="EMBL" id="LAIU01000001">
    <property type="protein sequence ID" value="KKB26420.1"/>
    <property type="molecule type" value="Genomic_DNA"/>
</dbReference>
<evidence type="ECO:0000259" key="1">
    <source>
        <dbReference type="Pfam" id="PF00675"/>
    </source>
</evidence>
<dbReference type="InterPro" id="IPR011249">
    <property type="entry name" value="Metalloenz_LuxS/M16"/>
</dbReference>
<dbReference type="Pfam" id="PF00675">
    <property type="entry name" value="Peptidase_M16"/>
    <property type="match status" value="1"/>
</dbReference>
<dbReference type="Pfam" id="PF05193">
    <property type="entry name" value="Peptidase_M16_C"/>
    <property type="match status" value="1"/>
</dbReference>
<dbReference type="NCBIfam" id="NF047421">
    <property type="entry name" value="YfmH_fam"/>
    <property type="match status" value="1"/>
</dbReference>
<reference evidence="3 4" key="1">
    <citation type="submission" date="2015-03" db="EMBL/GenBank/DDBJ databases">
        <title>Draft Genome Sequence of S. carnosus subsp. utilis LTH 7013, Isolated from South Tirolean Ham.</title>
        <authorList>
            <person name="Mueller A."/>
            <person name="Huptas C."/>
            <person name="Wenning M."/>
            <person name="Weiss A."/>
            <person name="Schmidt H."/>
        </authorList>
    </citation>
    <scope>NUCLEOTIDE SEQUENCE [LARGE SCALE GENOMIC DNA]</scope>
    <source>
        <strain evidence="3 4">LTH7013</strain>
    </source>
</reference>
<dbReference type="InterPro" id="IPR011765">
    <property type="entry name" value="Pept_M16_N"/>
</dbReference>
<dbReference type="Proteomes" id="UP000033530">
    <property type="component" value="Unassembled WGS sequence"/>
</dbReference>
<dbReference type="RefSeq" id="WP_046099414.1">
    <property type="nucleotide sequence ID" value="NZ_BKAP01000001.1"/>
</dbReference>
<dbReference type="AlphaFoldDB" id="A0AAJ0JR34"/>
<keyword evidence="3" id="KW-0378">Hydrolase</keyword>
<dbReference type="InterPro" id="IPR007863">
    <property type="entry name" value="Peptidase_M16_C"/>
</dbReference>
<dbReference type="PANTHER" id="PTHR11851:SF134">
    <property type="entry name" value="ZINC-DEPENDENT PROTEASE"/>
    <property type="match status" value="1"/>
</dbReference>
<evidence type="ECO:0000259" key="2">
    <source>
        <dbReference type="Pfam" id="PF05193"/>
    </source>
</evidence>